<keyword evidence="5" id="KW-0966">Cell projection</keyword>
<reference evidence="5" key="1">
    <citation type="submission" date="2019-08" db="EMBL/GenBank/DDBJ databases">
        <authorList>
            <person name="Kucharzyk K."/>
            <person name="Murdoch R.W."/>
            <person name="Higgins S."/>
            <person name="Loffler F."/>
        </authorList>
    </citation>
    <scope>NUCLEOTIDE SEQUENCE</scope>
</reference>
<dbReference type="InterPro" id="IPR053967">
    <property type="entry name" value="LlgE_F_G-like_D1"/>
</dbReference>
<name>A0A644XNQ5_9ZZZZ</name>
<evidence type="ECO:0000259" key="4">
    <source>
        <dbReference type="Pfam" id="PF22692"/>
    </source>
</evidence>
<accession>A0A644XNQ5</accession>
<dbReference type="GO" id="GO:0009288">
    <property type="term" value="C:bacterial-type flagellum"/>
    <property type="evidence" value="ECO:0007669"/>
    <property type="project" value="TreeGrafter"/>
</dbReference>
<comment type="caution">
    <text evidence="5">The sequence shown here is derived from an EMBL/GenBank/DDBJ whole genome shotgun (WGS) entry which is preliminary data.</text>
</comment>
<protein>
    <submittedName>
        <fullName evidence="5">Flagellar basal-body rod protein FlgG</fullName>
    </submittedName>
</protein>
<evidence type="ECO:0000256" key="1">
    <source>
        <dbReference type="ARBA" id="ARBA00009677"/>
    </source>
</evidence>
<gene>
    <name evidence="5" type="primary">flgG_22</name>
    <name evidence="5" type="ORF">SDC9_62257</name>
</gene>
<dbReference type="Pfam" id="PF22692">
    <property type="entry name" value="LlgE_F_G_D1"/>
    <property type="match status" value="1"/>
</dbReference>
<dbReference type="AlphaFoldDB" id="A0A644XNQ5"/>
<dbReference type="InterPro" id="IPR037925">
    <property type="entry name" value="FlgE/F/G-like"/>
</dbReference>
<dbReference type="InterPro" id="IPR020013">
    <property type="entry name" value="Flagellar_FlgE/F/G"/>
</dbReference>
<dbReference type="Pfam" id="PF06429">
    <property type="entry name" value="Flg_bbr_C"/>
    <property type="match status" value="1"/>
</dbReference>
<dbReference type="NCBIfam" id="TIGR03506">
    <property type="entry name" value="FlgEFG_subfam"/>
    <property type="match status" value="1"/>
</dbReference>
<keyword evidence="5" id="KW-0969">Cilium</keyword>
<proteinExistence type="inferred from homology"/>
<dbReference type="GO" id="GO:0071978">
    <property type="term" value="P:bacterial-type flagellum-dependent swarming motility"/>
    <property type="evidence" value="ECO:0007669"/>
    <property type="project" value="TreeGrafter"/>
</dbReference>
<dbReference type="PANTHER" id="PTHR30435">
    <property type="entry name" value="FLAGELLAR PROTEIN"/>
    <property type="match status" value="1"/>
</dbReference>
<dbReference type="PANTHER" id="PTHR30435:SF19">
    <property type="entry name" value="FLAGELLAR BASAL-BODY ROD PROTEIN FLGG"/>
    <property type="match status" value="1"/>
</dbReference>
<dbReference type="Pfam" id="PF00460">
    <property type="entry name" value="Flg_bb_rod"/>
    <property type="match status" value="1"/>
</dbReference>
<feature type="domain" description="Flagellar basal body rod protein N-terminal" evidence="2">
    <location>
        <begin position="5"/>
        <end position="35"/>
    </location>
</feature>
<feature type="domain" description="Flagellar hook protein FlgE/F/G-like D1" evidence="4">
    <location>
        <begin position="96"/>
        <end position="158"/>
    </location>
</feature>
<keyword evidence="5" id="KW-0282">Flagellum</keyword>
<evidence type="ECO:0000259" key="2">
    <source>
        <dbReference type="Pfam" id="PF00460"/>
    </source>
</evidence>
<dbReference type="EMBL" id="VSSQ01002515">
    <property type="protein sequence ID" value="MPM15883.1"/>
    <property type="molecule type" value="Genomic_DNA"/>
</dbReference>
<evidence type="ECO:0000313" key="5">
    <source>
        <dbReference type="EMBL" id="MPM15883.1"/>
    </source>
</evidence>
<dbReference type="InterPro" id="IPR001444">
    <property type="entry name" value="Flag_bb_rod_N"/>
</dbReference>
<dbReference type="InterPro" id="IPR010930">
    <property type="entry name" value="Flg_bb/hook_C_dom"/>
</dbReference>
<comment type="similarity">
    <text evidence="1">Belongs to the flagella basal body rod proteins family.</text>
</comment>
<dbReference type="SUPFAM" id="SSF117143">
    <property type="entry name" value="Flagellar hook protein flgE"/>
    <property type="match status" value="1"/>
</dbReference>
<organism evidence="5">
    <name type="scientific">bioreactor metagenome</name>
    <dbReference type="NCBI Taxonomy" id="1076179"/>
    <lineage>
        <taxon>unclassified sequences</taxon>
        <taxon>metagenomes</taxon>
        <taxon>ecological metagenomes</taxon>
    </lineage>
</organism>
<feature type="domain" description="Flagellar basal-body/hook protein C-terminal" evidence="3">
    <location>
        <begin position="203"/>
        <end position="246"/>
    </location>
</feature>
<evidence type="ECO:0000259" key="3">
    <source>
        <dbReference type="Pfam" id="PF06429"/>
    </source>
</evidence>
<sequence>MVRGLYTAATGMMVQRNKMDVLTNNLVNAETAGFKRDTLVTSSFDQVMLSRIHDPNVSMYGGNPVGPYSFGTHIDELITSYLPGVMETTSQSTDLALVGDGFFAVETPAGERYTRGGSFSVDGEGYLVNQDGYYLLGQNGRVRVGSTDFLVGLDGAVSGSMANPDVLRVVSFEDTASLRKEGNNLYYAYGDAAPAAAEDVIVRQGMLEGSNVQLADEMVNLLTVYRKYEASQKIVSMTDQTLGMATAMGKVGG</sequence>